<dbReference type="GO" id="GO:0016020">
    <property type="term" value="C:membrane"/>
    <property type="evidence" value="ECO:0007669"/>
    <property type="project" value="TreeGrafter"/>
</dbReference>
<dbReference type="Gene3D" id="3.40.50.720">
    <property type="entry name" value="NAD(P)-binding Rossmann-like Domain"/>
    <property type="match status" value="1"/>
</dbReference>
<gene>
    <name evidence="3" type="ORF">CARN1_0197</name>
</gene>
<comment type="caution">
    <text evidence="3">The sequence shown here is derived from an EMBL/GenBank/DDBJ whole genome shotgun (WGS) entry which is preliminary data.</text>
</comment>
<evidence type="ECO:0000256" key="2">
    <source>
        <dbReference type="ARBA" id="ARBA00023002"/>
    </source>
</evidence>
<dbReference type="PANTHER" id="PTHR44196">
    <property type="entry name" value="DEHYDROGENASE/REDUCTASE SDR FAMILY MEMBER 7B"/>
    <property type="match status" value="1"/>
</dbReference>
<dbReference type="Pfam" id="PF00106">
    <property type="entry name" value="adh_short"/>
    <property type="match status" value="1"/>
</dbReference>
<accession>E6PEY6</accession>
<proteinExistence type="inferred from homology"/>
<reference evidence="3" key="1">
    <citation type="submission" date="2009-10" db="EMBL/GenBank/DDBJ databases">
        <title>Diversity of trophic interactions inside an arsenic-rich microbial ecosystem.</title>
        <authorList>
            <person name="Bertin P.N."/>
            <person name="Heinrich-Salmeron A."/>
            <person name="Pelletier E."/>
            <person name="Goulhen-Chollet F."/>
            <person name="Arsene-Ploetze F."/>
            <person name="Gallien S."/>
            <person name="Calteau A."/>
            <person name="Vallenet D."/>
            <person name="Casiot C."/>
            <person name="Chane-Woon-Ming B."/>
            <person name="Giloteaux L."/>
            <person name="Barakat M."/>
            <person name="Bonnefoy V."/>
            <person name="Bruneel O."/>
            <person name="Chandler M."/>
            <person name="Cleiss J."/>
            <person name="Duran R."/>
            <person name="Elbaz-Poulichet F."/>
            <person name="Fonknechten N."/>
            <person name="Lauga B."/>
            <person name="Mornico D."/>
            <person name="Ortet P."/>
            <person name="Schaeffer C."/>
            <person name="Siguier P."/>
            <person name="Alexander Thil Smith A."/>
            <person name="Van Dorsselaer A."/>
            <person name="Weissenbach J."/>
            <person name="Medigue C."/>
            <person name="Le Paslier D."/>
        </authorList>
    </citation>
    <scope>NUCLEOTIDE SEQUENCE</scope>
</reference>
<dbReference type="PIRSF" id="PIRSF000126">
    <property type="entry name" value="11-beta-HSD1"/>
    <property type="match status" value="1"/>
</dbReference>
<dbReference type="InterPro" id="IPR002347">
    <property type="entry name" value="SDR_fam"/>
</dbReference>
<dbReference type="EMBL" id="CABL01000005">
    <property type="protein sequence ID" value="CBH75022.1"/>
    <property type="molecule type" value="Genomic_DNA"/>
</dbReference>
<evidence type="ECO:0000313" key="3">
    <source>
        <dbReference type="EMBL" id="CBH75022.1"/>
    </source>
</evidence>
<dbReference type="PRINTS" id="PR00081">
    <property type="entry name" value="GDHRDH"/>
</dbReference>
<dbReference type="GO" id="GO:0016491">
    <property type="term" value="F:oxidoreductase activity"/>
    <property type="evidence" value="ECO:0007669"/>
    <property type="project" value="UniProtKB-KW"/>
</dbReference>
<dbReference type="SUPFAM" id="SSF51735">
    <property type="entry name" value="NAD(P)-binding Rossmann-fold domains"/>
    <property type="match status" value="1"/>
</dbReference>
<dbReference type="PANTHER" id="PTHR44196:SF2">
    <property type="entry name" value="SHORT-CHAIN DEHYDROGENASE-RELATED"/>
    <property type="match status" value="1"/>
</dbReference>
<sequence length="267" mass="28348">MVAGVSTLGSSVSSRPLALVTGASSGIGLEFARILASEGYDCALVARSHDRLEFMAADLREKHGVAATCITADLTLDGSIDEVFAAVPRCDLLVNNAGFANNGPYAELPENDIADEIRLDVLALARLTRRYLPGMLAARSGGIINVASTAAFLPGPFMATYYASKAFVLSLSEALWEESRGSGVTVSCLCPGATKTAFFTRAKMEGTPLLSMQPLADATMVARAGYEGWKRGKRVVIPGAMNAALAFMPRISPRAMLLRVSRRLVER</sequence>
<name>E6PEY6_9ZZZZ</name>
<dbReference type="AlphaFoldDB" id="E6PEY6"/>
<dbReference type="InterPro" id="IPR036291">
    <property type="entry name" value="NAD(P)-bd_dom_sf"/>
</dbReference>
<dbReference type="PRINTS" id="PR00080">
    <property type="entry name" value="SDRFAMILY"/>
</dbReference>
<protein>
    <submittedName>
        <fullName evidence="3">Short-chain dehydrogenase/reductase SDR</fullName>
    </submittedName>
</protein>
<comment type="similarity">
    <text evidence="1">Belongs to the short-chain dehydrogenases/reductases (SDR) family.</text>
</comment>
<organism evidence="3">
    <name type="scientific">mine drainage metagenome</name>
    <dbReference type="NCBI Taxonomy" id="410659"/>
    <lineage>
        <taxon>unclassified sequences</taxon>
        <taxon>metagenomes</taxon>
        <taxon>ecological metagenomes</taxon>
    </lineage>
</organism>
<evidence type="ECO:0000256" key="1">
    <source>
        <dbReference type="ARBA" id="ARBA00006484"/>
    </source>
</evidence>
<keyword evidence="2" id="KW-0560">Oxidoreductase</keyword>